<comment type="caution">
    <text evidence="1">The sequence shown here is derived from an EMBL/GenBank/DDBJ whole genome shotgun (WGS) entry which is preliminary data.</text>
</comment>
<protein>
    <submittedName>
        <fullName evidence="1">Uncharacterized protein</fullName>
    </submittedName>
</protein>
<organism evidence="1 2">
    <name type="scientific">Paenibacillus lactis</name>
    <dbReference type="NCBI Taxonomy" id="228574"/>
    <lineage>
        <taxon>Bacteria</taxon>
        <taxon>Bacillati</taxon>
        <taxon>Bacillota</taxon>
        <taxon>Bacilli</taxon>
        <taxon>Bacillales</taxon>
        <taxon>Paenibacillaceae</taxon>
        <taxon>Paenibacillus</taxon>
    </lineage>
</organism>
<evidence type="ECO:0000313" key="2">
    <source>
        <dbReference type="Proteomes" id="UP000706926"/>
    </source>
</evidence>
<dbReference type="GeneID" id="95404521"/>
<gene>
    <name evidence="1" type="ORF">J2Z18_002529</name>
</gene>
<name>A0ABS4FAZ4_9BACL</name>
<dbReference type="EMBL" id="JAGGKI010000005">
    <property type="protein sequence ID" value="MBP1893427.1"/>
    <property type="molecule type" value="Genomic_DNA"/>
</dbReference>
<keyword evidence="2" id="KW-1185">Reference proteome</keyword>
<dbReference type="RefSeq" id="WP_007127844.1">
    <property type="nucleotide sequence ID" value="NZ_CP139098.1"/>
</dbReference>
<accession>A0ABS4FAZ4</accession>
<evidence type="ECO:0000313" key="1">
    <source>
        <dbReference type="EMBL" id="MBP1893427.1"/>
    </source>
</evidence>
<dbReference type="Proteomes" id="UP000706926">
    <property type="component" value="Unassembled WGS sequence"/>
</dbReference>
<reference evidence="1 2" key="1">
    <citation type="submission" date="2021-03" db="EMBL/GenBank/DDBJ databases">
        <title>Genomic Encyclopedia of Type Strains, Phase IV (KMG-IV): sequencing the most valuable type-strain genomes for metagenomic binning, comparative biology and taxonomic classification.</title>
        <authorList>
            <person name="Goeker M."/>
        </authorList>
    </citation>
    <scope>NUCLEOTIDE SEQUENCE [LARGE SCALE GENOMIC DNA]</scope>
    <source>
        <strain evidence="1 2">DSM 15596</strain>
    </source>
</reference>
<proteinExistence type="predicted"/>
<sequence length="91" mass="10329">MAICIEFELVELKGSAAEYRFGSCLNELTGLFEVDLEKLVSGEITWDTPMEQVVILLNNKQSQAMANRAFSKIFKHYKKTGQYLTHGGYYA</sequence>